<sequence>MEKDKPKEKDKDPKKEEKNPSVDAKQKETDKDGKPGRKKLLKGMVIKTMKYAFKVEGLLTNGRYGDTYKVSLVDKPTLMFALKTEHDEEGKPNDDNAIYLMIVTMETIHSMHKVGLIHRNIKPHNFYVGPPGKGERGIFLLDFSISRKYEDDNGVFMTPRSRVQFLGTLKYASRRCQAKKEPTLRDDYESWAFMVLEFFMDLPWHEKRDPKKDGQDIYNMKSVLFKQAKGGHSPMSFKPVPYVTNKEFYAQILQEIDKMTIVDDLDKTKIREIVEGVFKDMGKKAKEIHKFTPKDPKDEFLLPLVWEGKVIPEKATKKSDGKEEDEARKEKLAKIKKMEKEICKVMRELDEAQEEKKEKSRSDRGRRRSGGRKKKGYNDEEDDYEDNYDNEDDDVSYEDERDRKKPPSVARKARSQDKKDRKRSSTNRPSLKRDTRRRTHTRADVSNMGDISNDVNGRGKGASAERIDEKVKEEKRARDQRSIQDGGRKEKRNDKEAGTPVGGSKERLGTDSKENIGTDSKEKIGEGGSKEKMSAEQIPAASPITVLLLTSQRMVRDKEEEGYGRGIKGDQRLKSGSVVKTEKNEFKIERTLGTGAFGHVYKVYSIDNDVDIYAMKTEWEDTDKKNKMSQLKNELCVLQEANSEVNRHREYFVKLIDKGTIYHIYSYNIKPHNFAIGLPPFEKKVYILGFGIARMYWGYEDKRVRPPRKSVKFVGTLKYCSRQNHAEKEQSIKDDYESWAYMCLETDDKTKLIWECESMPVSKARKKGAKNRVQNDEDSDDRKQREEKARRREILAKKKRVEDELMRVMREVEGDERDSKDKKGDRHRPSPQRKRRTSDQRKRKASVNKRHDDPKRRKDLRKRTSRATTERTFEDHQRDRRRDKRSSNDRRKSTKKVGNCDNSNRLRSRPRTIDQEEKILKIEDSPQQSKDARRGVRKRSSLEKNPSTDKIEEMDGEKRFSGQRATKDGPTEEDEELENSEIQVNRIEAAYQMVIFSAQLVASTIQRTLELLDVLKKKDCSEALANDLSSIEHDRLVKEYGKGSKDSLQTFVFDITESIETTLLWMIEREKKKATLVVPRSKNVEQPLPDCNGEVKKEEDEWDELFNLSDHSEEFPNDTKNDDEQLRTSSREMVTSSRNKEVDEDESEGESESDSSENGAEETTDWDSGTIGSSDIVECEICCKKLRRDSLRRHKLIHLTDDDPRKKMFECNVCGKKLNGPGQLKVHMELHLDDNDPVQAERKRRFQCDQCGMRFRCAANLRNHGKNVHGELNAREVFECLECGKKYKKIASLKAHQETHLDASERDDKLECDICKKIVFGRTLLKIHKSTHLDDNDPVQAAIKRQHKCKECGKTFRNASNLRHHMNIHTGVMSLAESKGRLHKSKISADPITDDGSNSEEDEYTRLALEEEHGAEPPFPAMDADKQRETDQRKLMENVLNGSSDDSDHDGFSVQNRQLVPQLDHPELEYADPAAHSMVYPPGSPPAYYSGSDEEDGANTGNKHTTISTYQSPTASPVSNLMMNSINMPITQAMLKVAEEDSDDEREDDDEDGKFYPGGAAPQMKRRMMENQDSFGDRKWFDALNTDEKLLISYFESFTPEELILDTLYTYIPVEYLPAVGEPDPFIKIPRPDMIDDNTGLLFLDEPAVRQSDPVIVNMQMRTTVKDADKKHVEQEAVPMKNVERADKNKAEIDKWIENIKELHRSRPTMSVHYSRGMPDVEKLMQEWPDNVERKLKDLTVR</sequence>
<dbReference type="SMART" id="SM00220">
    <property type="entry name" value="S_TKc"/>
    <property type="match status" value="1"/>
</dbReference>
<evidence type="ECO:0000256" key="11">
    <source>
        <dbReference type="ARBA" id="ARBA00023069"/>
    </source>
</evidence>
<dbReference type="InterPro" id="IPR000719">
    <property type="entry name" value="Prot_kinase_dom"/>
</dbReference>
<feature type="compositionally biased region" description="Basic and acidic residues" evidence="17">
    <location>
        <begin position="1110"/>
        <end position="1130"/>
    </location>
</feature>
<comment type="similarity">
    <text evidence="3">Belongs to the IFT46 family.</text>
</comment>
<comment type="subcellular location">
    <subcellularLocation>
        <location evidence="1">Cytoplasm</location>
        <location evidence="1">Cytoskeleton</location>
        <location evidence="1">Cilium basal body</location>
    </subcellularLocation>
    <subcellularLocation>
        <location evidence="2">Nucleus</location>
    </subcellularLocation>
</comment>
<feature type="compositionally biased region" description="Basic and acidic residues" evidence="17">
    <location>
        <begin position="463"/>
        <end position="497"/>
    </location>
</feature>
<dbReference type="PANTHER" id="PTHR13376">
    <property type="entry name" value="INTRAFLAGELLAR TRANSPORT PROTEIN 46 HOMOLOG"/>
    <property type="match status" value="1"/>
</dbReference>
<dbReference type="Proteomes" id="UP000005239">
    <property type="component" value="Unassembled WGS sequence"/>
</dbReference>
<evidence type="ECO:0000256" key="12">
    <source>
        <dbReference type="ARBA" id="ARBA00023125"/>
    </source>
</evidence>
<feature type="region of interest" description="Disordered" evidence="17">
    <location>
        <begin position="1382"/>
        <end position="1431"/>
    </location>
</feature>
<dbReference type="GO" id="GO:0005634">
    <property type="term" value="C:nucleus"/>
    <property type="evidence" value="ECO:0000318"/>
    <property type="project" value="GO_Central"/>
</dbReference>
<dbReference type="Pfam" id="PF12317">
    <property type="entry name" value="IFT46_B_C"/>
    <property type="match status" value="1"/>
</dbReference>
<dbReference type="GO" id="GO:0042073">
    <property type="term" value="P:intraciliary transport"/>
    <property type="evidence" value="ECO:0007669"/>
    <property type="project" value="InterPro"/>
</dbReference>
<feature type="region of interest" description="Disordered" evidence="17">
    <location>
        <begin position="1538"/>
        <end position="1561"/>
    </location>
</feature>
<evidence type="ECO:0000313" key="19">
    <source>
        <dbReference type="Proteomes" id="UP000005239"/>
    </source>
</evidence>
<feature type="compositionally biased region" description="Acidic residues" evidence="17">
    <location>
        <begin position="1142"/>
        <end position="1165"/>
    </location>
</feature>
<feature type="region of interest" description="Disordered" evidence="17">
    <location>
        <begin position="1108"/>
        <end position="1171"/>
    </location>
</feature>
<evidence type="ECO:0000256" key="1">
    <source>
        <dbReference type="ARBA" id="ARBA00004120"/>
    </source>
</evidence>
<evidence type="ECO:0000256" key="8">
    <source>
        <dbReference type="ARBA" id="ARBA00022771"/>
    </source>
</evidence>
<keyword evidence="15" id="KW-0539">Nucleus</keyword>
<evidence type="ECO:0000313" key="18">
    <source>
        <dbReference type="EnsemblMetazoa" id="PPA17516.1"/>
    </source>
</evidence>
<evidence type="ECO:0000256" key="16">
    <source>
        <dbReference type="ARBA" id="ARBA00023273"/>
    </source>
</evidence>
<feature type="region of interest" description="Disordered" evidence="17">
    <location>
        <begin position="351"/>
        <end position="538"/>
    </location>
</feature>
<dbReference type="EnsemblMetazoa" id="PPA17516.1">
    <property type="protein sequence ID" value="PPA17516.1"/>
    <property type="gene ID" value="WBGene00107070"/>
</dbReference>
<dbReference type="GO" id="GO:0008270">
    <property type="term" value="F:zinc ion binding"/>
    <property type="evidence" value="ECO:0007669"/>
    <property type="project" value="UniProtKB-KW"/>
</dbReference>
<dbReference type="GO" id="GO:0005929">
    <property type="term" value="C:cilium"/>
    <property type="evidence" value="ECO:0007669"/>
    <property type="project" value="GOC"/>
</dbReference>
<feature type="compositionally biased region" description="Basic residues" evidence="17">
    <location>
        <begin position="829"/>
        <end position="848"/>
    </location>
</feature>
<feature type="compositionally biased region" description="Acidic residues" evidence="17">
    <location>
        <begin position="1540"/>
        <end position="1552"/>
    </location>
</feature>
<dbReference type="Gene3D" id="1.10.510.10">
    <property type="entry name" value="Transferase(Phosphotransferase) domain 1"/>
    <property type="match status" value="2"/>
</dbReference>
<dbReference type="Gene3D" id="3.30.200.20">
    <property type="entry name" value="Phosphorylase Kinase, domain 1"/>
    <property type="match status" value="1"/>
</dbReference>
<evidence type="ECO:0000256" key="5">
    <source>
        <dbReference type="ARBA" id="ARBA00022490"/>
    </source>
</evidence>
<dbReference type="GO" id="GO:0032436">
    <property type="term" value="P:positive regulation of proteasomal ubiquitin-dependent protein catabolic process"/>
    <property type="evidence" value="ECO:0000318"/>
    <property type="project" value="GO_Central"/>
</dbReference>
<dbReference type="InterPro" id="IPR017441">
    <property type="entry name" value="Protein_kinase_ATP_BS"/>
</dbReference>
<dbReference type="GO" id="GO:0090263">
    <property type="term" value="P:positive regulation of canonical Wnt signaling pathway"/>
    <property type="evidence" value="ECO:0000318"/>
    <property type="project" value="GO_Central"/>
</dbReference>
<dbReference type="Gene3D" id="3.30.160.60">
    <property type="entry name" value="Classic Zinc Finger"/>
    <property type="match status" value="3"/>
</dbReference>
<evidence type="ECO:0000256" key="15">
    <source>
        <dbReference type="ARBA" id="ARBA00023242"/>
    </source>
</evidence>
<dbReference type="GO" id="GO:0004674">
    <property type="term" value="F:protein serine/threonine kinase activity"/>
    <property type="evidence" value="ECO:0000318"/>
    <property type="project" value="GO_Central"/>
</dbReference>
<keyword evidence="6" id="KW-0479">Metal-binding</keyword>
<dbReference type="GO" id="GO:0005737">
    <property type="term" value="C:cytoplasm"/>
    <property type="evidence" value="ECO:0000318"/>
    <property type="project" value="GO_Central"/>
</dbReference>
<keyword evidence="19" id="KW-1185">Reference proteome</keyword>
<dbReference type="InterPro" id="IPR013087">
    <property type="entry name" value="Znf_C2H2_type"/>
</dbReference>
<dbReference type="GO" id="GO:0005524">
    <property type="term" value="F:ATP binding"/>
    <property type="evidence" value="ECO:0007669"/>
    <property type="project" value="UniProtKB-UniRule"/>
</dbReference>
<evidence type="ECO:0000256" key="9">
    <source>
        <dbReference type="ARBA" id="ARBA00022833"/>
    </source>
</evidence>
<keyword evidence="9" id="KW-0862">Zinc</keyword>
<keyword evidence="12" id="KW-0238">DNA-binding</keyword>
<feature type="region of interest" description="Disordered" evidence="17">
    <location>
        <begin position="763"/>
        <end position="791"/>
    </location>
</feature>
<keyword evidence="10" id="KW-0805">Transcription regulation</keyword>
<dbReference type="SUPFAM" id="SSF57667">
    <property type="entry name" value="beta-beta-alpha zinc fingers"/>
    <property type="match status" value="3"/>
</dbReference>
<keyword evidence="13" id="KW-0804">Transcription</keyword>
<reference evidence="18" key="2">
    <citation type="submission" date="2022-06" db="UniProtKB">
        <authorList>
            <consortium name="EnsemblMetazoa"/>
        </authorList>
    </citation>
    <scope>IDENTIFICATION</scope>
    <source>
        <strain evidence="18">PS312</strain>
    </source>
</reference>
<feature type="compositionally biased region" description="Basic and acidic residues" evidence="17">
    <location>
        <begin position="504"/>
        <end position="534"/>
    </location>
</feature>
<evidence type="ECO:0000256" key="13">
    <source>
        <dbReference type="ARBA" id="ARBA00023163"/>
    </source>
</evidence>
<dbReference type="SUPFAM" id="SSF56112">
    <property type="entry name" value="Protein kinase-like (PK-like)"/>
    <property type="match status" value="2"/>
</dbReference>
<evidence type="ECO:0000256" key="4">
    <source>
        <dbReference type="ARBA" id="ARBA00017206"/>
    </source>
</evidence>
<gene>
    <name evidence="18" type="primary">WBGene00107070</name>
</gene>
<dbReference type="PANTHER" id="PTHR13376:SF0">
    <property type="entry name" value="INTRAFLAGELLAR TRANSPORT PROTEIN 46 HOMOLOG"/>
    <property type="match status" value="1"/>
</dbReference>
<feature type="region of interest" description="Disordered" evidence="17">
    <location>
        <begin position="1"/>
        <end position="37"/>
    </location>
</feature>
<dbReference type="PROSITE" id="PS00028">
    <property type="entry name" value="ZINC_FINGER_C2H2_1"/>
    <property type="match status" value="4"/>
</dbReference>
<evidence type="ECO:0000256" key="3">
    <source>
        <dbReference type="ARBA" id="ARBA00007700"/>
    </source>
</evidence>
<protein>
    <recommendedName>
        <fullName evidence="4">Intraflagellar transport protein 46 homolog</fullName>
    </recommendedName>
</protein>
<feature type="compositionally biased region" description="Basic and acidic residues" evidence="17">
    <location>
        <begin position="868"/>
        <end position="891"/>
    </location>
</feature>
<dbReference type="GO" id="GO:0003677">
    <property type="term" value="F:DNA binding"/>
    <property type="evidence" value="ECO:0007669"/>
    <property type="project" value="UniProtKB-KW"/>
</dbReference>
<keyword evidence="5" id="KW-0963">Cytoplasm</keyword>
<feature type="compositionally biased region" description="Basic residues" evidence="17">
    <location>
        <begin position="364"/>
        <end position="375"/>
    </location>
</feature>
<feature type="compositionally biased region" description="Basic and acidic residues" evidence="17">
    <location>
        <begin position="780"/>
        <end position="791"/>
    </location>
</feature>
<feature type="compositionally biased region" description="Polar residues" evidence="17">
    <location>
        <begin position="1499"/>
        <end position="1520"/>
    </location>
</feature>
<dbReference type="SMART" id="SM00355">
    <property type="entry name" value="ZnF_C2H2"/>
    <property type="match status" value="6"/>
</dbReference>
<feature type="compositionally biased region" description="Basic and acidic residues" evidence="17">
    <location>
        <begin position="1"/>
        <end position="35"/>
    </location>
</feature>
<dbReference type="InterPro" id="IPR011009">
    <property type="entry name" value="Kinase-like_dom_sf"/>
</dbReference>
<keyword evidence="8" id="KW-0863">Zinc-finger</keyword>
<dbReference type="FunFam" id="3.30.160.60:FF:000087">
    <property type="entry name" value="Zinc finger protein 354B"/>
    <property type="match status" value="1"/>
</dbReference>
<feature type="compositionally biased region" description="Basic and acidic residues" evidence="17">
    <location>
        <begin position="351"/>
        <end position="363"/>
    </location>
</feature>
<feature type="compositionally biased region" description="Basic and acidic residues" evidence="17">
    <location>
        <begin position="911"/>
        <end position="970"/>
    </location>
</feature>
<evidence type="ECO:0000256" key="10">
    <source>
        <dbReference type="ARBA" id="ARBA00023015"/>
    </source>
</evidence>
<dbReference type="PROSITE" id="PS50011">
    <property type="entry name" value="PROTEIN_KINASE_DOM"/>
    <property type="match status" value="1"/>
</dbReference>
<evidence type="ECO:0000256" key="7">
    <source>
        <dbReference type="ARBA" id="ARBA00022737"/>
    </source>
</evidence>
<dbReference type="InterPro" id="IPR036236">
    <property type="entry name" value="Znf_C2H2_sf"/>
</dbReference>
<evidence type="ECO:0000256" key="2">
    <source>
        <dbReference type="ARBA" id="ARBA00004123"/>
    </source>
</evidence>
<dbReference type="GO" id="GO:0007165">
    <property type="term" value="P:signal transduction"/>
    <property type="evidence" value="ECO:0000318"/>
    <property type="project" value="GO_Central"/>
</dbReference>
<accession>A0A8R1YD91</accession>
<keyword evidence="14" id="KW-0206">Cytoskeleton</keyword>
<feature type="compositionally biased region" description="Acidic residues" evidence="17">
    <location>
        <begin position="379"/>
        <end position="397"/>
    </location>
</feature>
<feature type="region of interest" description="Disordered" evidence="17">
    <location>
        <begin position="812"/>
        <end position="979"/>
    </location>
</feature>
<name>A0A2A6CZI6_PRIPA</name>
<dbReference type="Pfam" id="PF00096">
    <property type="entry name" value="zf-C2H2"/>
    <property type="match status" value="3"/>
</dbReference>
<proteinExistence type="inferred from homology"/>
<evidence type="ECO:0000256" key="14">
    <source>
        <dbReference type="ARBA" id="ARBA00023212"/>
    </source>
</evidence>
<keyword evidence="11" id="KW-0969">Cilium</keyword>
<dbReference type="PROSITE" id="PS50157">
    <property type="entry name" value="ZINC_FINGER_C2H2_2"/>
    <property type="match status" value="4"/>
</dbReference>
<feature type="region of interest" description="Disordered" evidence="17">
    <location>
        <begin position="1475"/>
        <end position="1520"/>
    </location>
</feature>
<accession>A0A2A6CZI6</accession>
<evidence type="ECO:0000256" key="6">
    <source>
        <dbReference type="ARBA" id="ARBA00022723"/>
    </source>
</evidence>
<reference evidence="19" key="1">
    <citation type="journal article" date="2008" name="Nat. Genet.">
        <title>The Pristionchus pacificus genome provides a unique perspective on nematode lifestyle and parasitism.</title>
        <authorList>
            <person name="Dieterich C."/>
            <person name="Clifton S.W."/>
            <person name="Schuster L.N."/>
            <person name="Chinwalla A."/>
            <person name="Delehaunty K."/>
            <person name="Dinkelacker I."/>
            <person name="Fulton L."/>
            <person name="Fulton R."/>
            <person name="Godfrey J."/>
            <person name="Minx P."/>
            <person name="Mitreva M."/>
            <person name="Roeseler W."/>
            <person name="Tian H."/>
            <person name="Witte H."/>
            <person name="Yang S.P."/>
            <person name="Wilson R.K."/>
            <person name="Sommer R.J."/>
        </authorList>
    </citation>
    <scope>NUCLEOTIDE SEQUENCE [LARGE SCALE GENOMIC DNA]</scope>
    <source>
        <strain evidence="19">PS312</strain>
    </source>
</reference>
<evidence type="ECO:0000256" key="17">
    <source>
        <dbReference type="SAM" id="MobiDB-lite"/>
    </source>
</evidence>
<feature type="compositionally biased region" description="Basic and acidic residues" evidence="17">
    <location>
        <begin position="1404"/>
        <end position="1415"/>
    </location>
</feature>
<keyword evidence="16" id="KW-0966">Cell projection</keyword>
<feature type="compositionally biased region" description="Basic and acidic residues" evidence="17">
    <location>
        <begin position="812"/>
        <end position="828"/>
    </location>
</feature>
<dbReference type="InterPro" id="IPR022088">
    <property type="entry name" value="Intraflagellar_transp_cmplxB"/>
</dbReference>
<organism evidence="18 19">
    <name type="scientific">Pristionchus pacificus</name>
    <name type="common">Parasitic nematode worm</name>
    <dbReference type="NCBI Taxonomy" id="54126"/>
    <lineage>
        <taxon>Eukaryota</taxon>
        <taxon>Metazoa</taxon>
        <taxon>Ecdysozoa</taxon>
        <taxon>Nematoda</taxon>
        <taxon>Chromadorea</taxon>
        <taxon>Rhabditida</taxon>
        <taxon>Rhabditina</taxon>
        <taxon>Diplogasteromorpha</taxon>
        <taxon>Diplogasteroidea</taxon>
        <taxon>Neodiplogasteridae</taxon>
        <taxon>Pristionchus</taxon>
    </lineage>
</organism>
<dbReference type="PROSITE" id="PS00107">
    <property type="entry name" value="PROTEIN_KINASE_ATP"/>
    <property type="match status" value="1"/>
</dbReference>
<dbReference type="GO" id="GO:0006897">
    <property type="term" value="P:endocytosis"/>
    <property type="evidence" value="ECO:0000318"/>
    <property type="project" value="GO_Central"/>
</dbReference>
<keyword evidence="7" id="KW-0677">Repeat</keyword>